<dbReference type="AlphaFoldDB" id="A0A0D1CSL0"/>
<dbReference type="Proteomes" id="UP000032232">
    <property type="component" value="Unassembled WGS sequence"/>
</dbReference>
<dbReference type="PANTHER" id="PTHR33840:SF1">
    <property type="entry name" value="TLE1 PHOSPHOLIPASE DOMAIN-CONTAINING PROTEIN"/>
    <property type="match status" value="1"/>
</dbReference>
<name>A0A0D1CSL0_9RHOB</name>
<feature type="domain" description="T6SS Phospholipase effector Tle1-like catalytic" evidence="1">
    <location>
        <begin position="2"/>
        <end position="292"/>
    </location>
</feature>
<protein>
    <recommendedName>
        <fullName evidence="1">T6SS Phospholipase effector Tle1-like catalytic domain-containing protein</fullName>
    </recommendedName>
</protein>
<organism evidence="2 3">
    <name type="scientific">Jannaschia aquimarina</name>
    <dbReference type="NCBI Taxonomy" id="935700"/>
    <lineage>
        <taxon>Bacteria</taxon>
        <taxon>Pseudomonadati</taxon>
        <taxon>Pseudomonadota</taxon>
        <taxon>Alphaproteobacteria</taxon>
        <taxon>Rhodobacterales</taxon>
        <taxon>Roseobacteraceae</taxon>
        <taxon>Jannaschia</taxon>
    </lineage>
</organism>
<gene>
    <name evidence="2" type="ORF">jaqu_04700</name>
</gene>
<dbReference type="RefSeq" id="WP_052500725.1">
    <property type="nucleotide sequence ID" value="NZ_FZPF01000004.1"/>
</dbReference>
<evidence type="ECO:0000313" key="3">
    <source>
        <dbReference type="Proteomes" id="UP000032232"/>
    </source>
</evidence>
<accession>A0A0D1CSL0</accession>
<reference evidence="2 3" key="1">
    <citation type="submission" date="2015-02" db="EMBL/GenBank/DDBJ databases">
        <title>Genome Sequence of Jannaschia aquimarina DSM28248, a member of the Roseobacter clade.</title>
        <authorList>
            <person name="Voget S."/>
            <person name="Daniel R."/>
        </authorList>
    </citation>
    <scope>NUCLEOTIDE SEQUENCE [LARGE SCALE GENOMIC DNA]</scope>
    <source>
        <strain evidence="2 3">GSW-M26</strain>
    </source>
</reference>
<dbReference type="PANTHER" id="PTHR33840">
    <property type="match status" value="1"/>
</dbReference>
<dbReference type="OrthoDB" id="4378831at2"/>
<keyword evidence="3" id="KW-1185">Reference proteome</keyword>
<comment type="caution">
    <text evidence="2">The sequence shown here is derived from an EMBL/GenBank/DDBJ whole genome shotgun (WGS) entry which is preliminary data.</text>
</comment>
<dbReference type="PATRIC" id="fig|935700.4.peg.500"/>
<proteinExistence type="predicted"/>
<dbReference type="EMBL" id="JYFE01000015">
    <property type="protein sequence ID" value="KIT17747.1"/>
    <property type="molecule type" value="Genomic_DNA"/>
</dbReference>
<dbReference type="InterPro" id="IPR018712">
    <property type="entry name" value="Tle1-like_cat"/>
</dbReference>
<dbReference type="STRING" id="935700.jaqu_04700"/>
<evidence type="ECO:0000313" key="2">
    <source>
        <dbReference type="EMBL" id="KIT17747.1"/>
    </source>
</evidence>
<dbReference type="Pfam" id="PF09994">
    <property type="entry name" value="T6SS_Tle1-like_cat"/>
    <property type="match status" value="1"/>
</dbReference>
<sequence length="400" mass="44522">MKRIVILCDGTWSHASSEYPTNVVHLGRALRPIGTDDVPQVMTYVPGVGTGQRGLTQMGKISDRILGGALGMGLTQNVVDAYTRLVFLYDPGDEIYIFGFSRGAYTARSLTGLIRSSGLLSRTRLSKLDRIVDRYRTRDDPRTKPDTDLSRRFRAKISPHLMTSPDDAEIYAEEGAHDAALLKIAYLGVWDTVGSLGVPNRFLISGLINRGNRFHDAELSRMVTSARHAVALDERRREFEPTLWSNLDRLNDGILGDARPYQERFFAGDHGAVGGGGNIEDLSSIALGWIIEGAERAGLQFDPIVRDRIVEKQNPVGPLYNMEKRKGGVAAQVMSMIGRDRDGPGSMDGVHAAVLDRYGYETKDGDWQLYRPPSLRRIEPDLREWLDARVVEEPQQRDVA</sequence>
<evidence type="ECO:0000259" key="1">
    <source>
        <dbReference type="Pfam" id="PF09994"/>
    </source>
</evidence>